<organism evidence="2 3">
    <name type="scientific">Dentiscutata erythropus</name>
    <dbReference type="NCBI Taxonomy" id="1348616"/>
    <lineage>
        <taxon>Eukaryota</taxon>
        <taxon>Fungi</taxon>
        <taxon>Fungi incertae sedis</taxon>
        <taxon>Mucoromycota</taxon>
        <taxon>Glomeromycotina</taxon>
        <taxon>Glomeromycetes</taxon>
        <taxon>Diversisporales</taxon>
        <taxon>Gigasporaceae</taxon>
        <taxon>Dentiscutata</taxon>
    </lineage>
</organism>
<sequence>MYKYYHSSEHEPQKVKPDKNNIYNILTKLYLKKKNDPRWIVIKPEERRLNLLLWMSSDQINVYKKFRDVVIVNTTSKTIQFDMILILVIVVNSNFQNLIVASAIIEDETETIFAWVLEELKGSCNPTSIVLYSDTNLALISSV</sequence>
<dbReference type="PANTHER" id="PTHR47718:SF13">
    <property type="entry name" value="OS09G0290500 PROTEIN"/>
    <property type="match status" value="1"/>
</dbReference>
<accession>A0A9N8ZBX3</accession>
<protein>
    <submittedName>
        <fullName evidence="2">20251_t:CDS:1</fullName>
    </submittedName>
</protein>
<dbReference type="Proteomes" id="UP000789405">
    <property type="component" value="Unassembled WGS sequence"/>
</dbReference>
<dbReference type="OrthoDB" id="2440505at2759"/>
<keyword evidence="3" id="KW-1185">Reference proteome</keyword>
<dbReference type="Pfam" id="PF21056">
    <property type="entry name" value="ZSWIM1-3_RNaseH-like"/>
    <property type="match status" value="1"/>
</dbReference>
<reference evidence="2" key="1">
    <citation type="submission" date="2021-06" db="EMBL/GenBank/DDBJ databases">
        <authorList>
            <person name="Kallberg Y."/>
            <person name="Tangrot J."/>
            <person name="Rosling A."/>
        </authorList>
    </citation>
    <scope>NUCLEOTIDE SEQUENCE</scope>
    <source>
        <strain evidence="2">MA453B</strain>
    </source>
</reference>
<proteinExistence type="predicted"/>
<dbReference type="EMBL" id="CAJVPY010000607">
    <property type="protein sequence ID" value="CAG8483129.1"/>
    <property type="molecule type" value="Genomic_DNA"/>
</dbReference>
<dbReference type="PANTHER" id="PTHR47718">
    <property type="entry name" value="OS01G0519700 PROTEIN"/>
    <property type="match status" value="1"/>
</dbReference>
<feature type="domain" description="ZSWIM1/3 RNaseH-like" evidence="1">
    <location>
        <begin position="43"/>
        <end position="122"/>
    </location>
</feature>
<name>A0A9N8ZBX3_9GLOM</name>
<evidence type="ECO:0000259" key="1">
    <source>
        <dbReference type="Pfam" id="PF21056"/>
    </source>
</evidence>
<dbReference type="AlphaFoldDB" id="A0A9N8ZBX3"/>
<evidence type="ECO:0000313" key="3">
    <source>
        <dbReference type="Proteomes" id="UP000789405"/>
    </source>
</evidence>
<dbReference type="InterPro" id="IPR048324">
    <property type="entry name" value="ZSWIM1-3_RNaseH-like"/>
</dbReference>
<gene>
    <name evidence="2" type="ORF">DERYTH_LOCUS2030</name>
</gene>
<comment type="caution">
    <text evidence="2">The sequence shown here is derived from an EMBL/GenBank/DDBJ whole genome shotgun (WGS) entry which is preliminary data.</text>
</comment>
<evidence type="ECO:0000313" key="2">
    <source>
        <dbReference type="EMBL" id="CAG8483129.1"/>
    </source>
</evidence>